<dbReference type="HOGENOM" id="CLU_2770211_0_0_7"/>
<dbReference type="Proteomes" id="UP000002495">
    <property type="component" value="Chromosome"/>
</dbReference>
<proteinExistence type="predicted"/>
<dbReference type="KEGG" id="hhe:HH_0344"/>
<dbReference type="STRING" id="235279.HH_0344"/>
<keyword evidence="1" id="KW-1133">Transmembrane helix</keyword>
<gene>
    <name evidence="2" type="ordered locus">HH_0344</name>
</gene>
<feature type="transmembrane region" description="Helical" evidence="1">
    <location>
        <begin position="46"/>
        <end position="67"/>
    </location>
</feature>
<name>Q7VJ99_HELHP</name>
<accession>Q7VJ99</accession>
<reference evidence="2 3" key="1">
    <citation type="journal article" date="2003" name="Proc. Natl. Acad. Sci. U.S.A.">
        <title>The complete genome sequence of the carcinogenic bacterium Helicobacter hepaticus.</title>
        <authorList>
            <person name="Suerbaum S."/>
            <person name="Josenhans C."/>
            <person name="Sterzenbach T."/>
            <person name="Drescher B."/>
            <person name="Brandt P."/>
            <person name="Bell M."/>
            <person name="Droege M."/>
            <person name="Fartmann B."/>
            <person name="Fischer H.-P."/>
            <person name="Ge Z."/>
            <person name="Hoerster A."/>
            <person name="Holland R."/>
            <person name="Klein K."/>
            <person name="Koenig J."/>
            <person name="Macko L."/>
            <person name="Mendz G.L."/>
            <person name="Nyakatura G."/>
            <person name="Schauer D.B."/>
            <person name="Shen Z."/>
            <person name="Weber J."/>
            <person name="Frosch M."/>
            <person name="Fox J.G."/>
        </authorList>
    </citation>
    <scope>NUCLEOTIDE SEQUENCE [LARGE SCALE GENOMIC DNA]</scope>
    <source>
        <strain evidence="3">ATCC 51449 / 3B1</strain>
    </source>
</reference>
<evidence type="ECO:0000313" key="2">
    <source>
        <dbReference type="EMBL" id="AAP76941.1"/>
    </source>
</evidence>
<organism evidence="2 3">
    <name type="scientific">Helicobacter hepaticus (strain ATCC 51449 / 3B1)</name>
    <dbReference type="NCBI Taxonomy" id="235279"/>
    <lineage>
        <taxon>Bacteria</taxon>
        <taxon>Pseudomonadati</taxon>
        <taxon>Campylobacterota</taxon>
        <taxon>Epsilonproteobacteria</taxon>
        <taxon>Campylobacterales</taxon>
        <taxon>Helicobacteraceae</taxon>
        <taxon>Helicobacter</taxon>
    </lineage>
</organism>
<protein>
    <submittedName>
        <fullName evidence="2">Uncharacterized protein</fullName>
    </submittedName>
</protein>
<evidence type="ECO:0000313" key="3">
    <source>
        <dbReference type="Proteomes" id="UP000002495"/>
    </source>
</evidence>
<dbReference type="EMBL" id="AE017125">
    <property type="protein sequence ID" value="AAP76941.1"/>
    <property type="molecule type" value="Genomic_DNA"/>
</dbReference>
<keyword evidence="1" id="KW-0812">Transmembrane</keyword>
<evidence type="ECO:0000256" key="1">
    <source>
        <dbReference type="SAM" id="Phobius"/>
    </source>
</evidence>
<keyword evidence="1" id="KW-0472">Membrane</keyword>
<dbReference type="AlphaFoldDB" id="Q7VJ99"/>
<sequence>MLESIAAANKIPRELIQNKAIHIKTRTVRTFLPIPLLNIIGLNSRVYHLEALFVINSSMNLIIIYIMSL</sequence>
<keyword evidence="3" id="KW-1185">Reference proteome</keyword>